<feature type="compositionally biased region" description="Basic and acidic residues" evidence="1">
    <location>
        <begin position="119"/>
        <end position="135"/>
    </location>
</feature>
<sequence length="150" mass="16075">MVLLGLLLLASSGAFIGLLIADNLSGGPEYQVTVLGNDLVRLDSLGIFLAGVALALVFCLGLAMIGASRRAVRRRGVPVRAAEPVERRAPLSDEVPRTSARSREPLRDDVPLPPGDARPTAEERAAEQGGREAAVRRAPRWRRGLHLFGH</sequence>
<feature type="compositionally biased region" description="Basic and acidic residues" evidence="1">
    <location>
        <begin position="85"/>
        <end position="110"/>
    </location>
</feature>
<evidence type="ECO:0000256" key="2">
    <source>
        <dbReference type="SAM" id="Phobius"/>
    </source>
</evidence>
<proteinExistence type="predicted"/>
<feature type="region of interest" description="Disordered" evidence="1">
    <location>
        <begin position="85"/>
        <end position="138"/>
    </location>
</feature>
<protein>
    <recommendedName>
        <fullName evidence="4">Integral membrane protein</fullName>
    </recommendedName>
</protein>
<dbReference type="RefSeq" id="WP_063773556.1">
    <property type="nucleotide sequence ID" value="NZ_CP163445.1"/>
</dbReference>
<evidence type="ECO:0000313" key="3">
    <source>
        <dbReference type="EMBL" id="XDQ82910.1"/>
    </source>
</evidence>
<dbReference type="EMBL" id="CP163445">
    <property type="protein sequence ID" value="XDQ82910.1"/>
    <property type="molecule type" value="Genomic_DNA"/>
</dbReference>
<keyword evidence="2" id="KW-0472">Membrane</keyword>
<reference evidence="3" key="1">
    <citation type="submission" date="2024-07" db="EMBL/GenBank/DDBJ databases">
        <authorList>
            <person name="Yu S.T."/>
        </authorList>
    </citation>
    <scope>NUCLEOTIDE SEQUENCE</scope>
    <source>
        <strain evidence="3">Y1</strain>
    </source>
</reference>
<evidence type="ECO:0008006" key="4">
    <source>
        <dbReference type="Google" id="ProtNLM"/>
    </source>
</evidence>
<feature type="transmembrane region" description="Helical" evidence="2">
    <location>
        <begin position="45"/>
        <end position="65"/>
    </location>
</feature>
<evidence type="ECO:0000256" key="1">
    <source>
        <dbReference type="SAM" id="MobiDB-lite"/>
    </source>
</evidence>
<name>A0AB39TUS8_9ACTN</name>
<keyword evidence="2" id="KW-0812">Transmembrane</keyword>
<dbReference type="AlphaFoldDB" id="A0AB39TUS8"/>
<keyword evidence="2" id="KW-1133">Transmembrane helix</keyword>
<organism evidence="3">
    <name type="scientific">Streptomyces sp. Y1</name>
    <dbReference type="NCBI Taxonomy" id="3238634"/>
    <lineage>
        <taxon>Bacteria</taxon>
        <taxon>Bacillati</taxon>
        <taxon>Actinomycetota</taxon>
        <taxon>Actinomycetes</taxon>
        <taxon>Kitasatosporales</taxon>
        <taxon>Streptomycetaceae</taxon>
        <taxon>Streptomyces</taxon>
    </lineage>
</organism>
<accession>A0AB39TUS8</accession>
<gene>
    <name evidence="3" type="ORF">AB2U05_32635</name>
</gene>